<evidence type="ECO:0000313" key="1">
    <source>
        <dbReference type="Proteomes" id="UP000095287"/>
    </source>
</evidence>
<dbReference type="WBParaSite" id="L893_g10327.t1">
    <property type="protein sequence ID" value="L893_g10327.t1"/>
    <property type="gene ID" value="L893_g10327"/>
</dbReference>
<protein>
    <submittedName>
        <fullName evidence="2">Uncharacterized protein</fullName>
    </submittedName>
</protein>
<keyword evidence="1" id="KW-1185">Reference proteome</keyword>
<dbReference type="AlphaFoldDB" id="A0A1I7XWJ5"/>
<proteinExistence type="predicted"/>
<accession>A0A1I7XWJ5</accession>
<evidence type="ECO:0000313" key="2">
    <source>
        <dbReference type="WBParaSite" id="L893_g10327.t1"/>
    </source>
</evidence>
<name>A0A1I7XWJ5_9BILA</name>
<organism evidence="1 2">
    <name type="scientific">Steinernema glaseri</name>
    <dbReference type="NCBI Taxonomy" id="37863"/>
    <lineage>
        <taxon>Eukaryota</taxon>
        <taxon>Metazoa</taxon>
        <taxon>Ecdysozoa</taxon>
        <taxon>Nematoda</taxon>
        <taxon>Chromadorea</taxon>
        <taxon>Rhabditida</taxon>
        <taxon>Tylenchina</taxon>
        <taxon>Panagrolaimomorpha</taxon>
        <taxon>Strongyloidoidea</taxon>
        <taxon>Steinernematidae</taxon>
        <taxon>Steinernema</taxon>
    </lineage>
</organism>
<reference evidence="2" key="1">
    <citation type="submission" date="2016-11" db="UniProtKB">
        <authorList>
            <consortium name="WormBaseParasite"/>
        </authorList>
    </citation>
    <scope>IDENTIFICATION</scope>
</reference>
<sequence length="247" mass="28468">MESVPLEFIERTIMNVGPYGTDLNNYFRSLQSHWGAYANLQYDKSHNYFLNLFLKSPSEVYCQLKKGCKRSTAKTVLVEETPSHRNFNLFIVNVKHRPARRIPYIPQDPNPPGELLDEQKVRMLQRFIRRSSGFTWLRTVKATPRTNATLLDEKREDLAQLPQTWVGQVPMPDEPIAPPGLEILLKSKTYKKHTCTAFVAVMAVSPPLMDELKRAMVDVSDEWPGRPELLHVEYTPTHLTFACWSPV</sequence>
<dbReference type="Proteomes" id="UP000095287">
    <property type="component" value="Unplaced"/>
</dbReference>